<evidence type="ECO:0000259" key="1">
    <source>
        <dbReference type="PROSITE" id="PS50878"/>
    </source>
</evidence>
<name>A0ABX3CK98_9BACI</name>
<dbReference type="EMBL" id="MBRJ01000066">
    <property type="protein sequence ID" value="OHX40556.1"/>
    <property type="molecule type" value="Genomic_DNA"/>
</dbReference>
<dbReference type="SMART" id="SM00507">
    <property type="entry name" value="HNHc"/>
    <property type="match status" value="1"/>
</dbReference>
<dbReference type="RefSeq" id="WP_071160109.1">
    <property type="nucleotide sequence ID" value="NZ_MBRJ01000066.1"/>
</dbReference>
<dbReference type="InterPro" id="IPR030931">
    <property type="entry name" value="Group_II_RT_mat"/>
</dbReference>
<keyword evidence="3" id="KW-1185">Reference proteome</keyword>
<dbReference type="InterPro" id="IPR000477">
    <property type="entry name" value="RT_dom"/>
</dbReference>
<protein>
    <submittedName>
        <fullName evidence="2">Group II intron reverse transcriptase/maturase</fullName>
    </submittedName>
</protein>
<dbReference type="PANTHER" id="PTHR34047:SF8">
    <property type="entry name" value="PROTEIN YKFC"/>
    <property type="match status" value="1"/>
</dbReference>
<dbReference type="PANTHER" id="PTHR34047">
    <property type="entry name" value="NUCLEAR INTRON MATURASE 1, MITOCHONDRIAL-RELATED"/>
    <property type="match status" value="1"/>
</dbReference>
<comment type="caution">
    <text evidence="2">The sequence shown here is derived from an EMBL/GenBank/DDBJ whole genome shotgun (WGS) entry which is preliminary data.</text>
</comment>
<dbReference type="NCBIfam" id="TIGR04416">
    <property type="entry name" value="group_II_RT_mat"/>
    <property type="match status" value="1"/>
</dbReference>
<dbReference type="InterPro" id="IPR051083">
    <property type="entry name" value="GrpII_Intron_Splice-Mob/Def"/>
</dbReference>
<dbReference type="GO" id="GO:0003964">
    <property type="term" value="F:RNA-directed DNA polymerase activity"/>
    <property type="evidence" value="ECO:0007669"/>
    <property type="project" value="UniProtKB-KW"/>
</dbReference>
<dbReference type="InterPro" id="IPR043502">
    <property type="entry name" value="DNA/RNA_pol_sf"/>
</dbReference>
<dbReference type="SUPFAM" id="SSF56672">
    <property type="entry name" value="DNA/RNA polymerases"/>
    <property type="match status" value="1"/>
</dbReference>
<evidence type="ECO:0000313" key="3">
    <source>
        <dbReference type="Proteomes" id="UP000180194"/>
    </source>
</evidence>
<sequence length="600" mass="70382">MQAQLRYREYYGMTEKFDELYEISKQGTSHKHLYDTIVTRENIILAYRTIKNNKGSKTAGSDGRTIKDFQDWNEDKFVRFIQKRLENYQPMKVRRVLVPKPNGDKRPLGIPSMSDRIIQQAFKQVLEPICEARFYNHSYGFRPLRSTHHALSRVNSLINLSQLHYVVDVDIKGFFDNVNHTLLLKQLWNLGIQDRKVLRLISKMLKAEIDGEGIPTKGTPQGGILSPLLSNVVLHDLDMWIYGQWEGFQTQHTFNKGYNKYVSLKKFSNLKEGYIVRYADDFKILCRTRQTAERWFHAVKLYLKDRLKLDISPEKSQVINLRKRKSEFLGFSIKAERKGKKCVAFTRPSKKKMEQYKEDGRKRIIQIQKSPTVQNALLYNSWVLGIHNYSRAATHVFPEFNKLAYALSKTLFNRLKKVGKYERPKKPPPSYSKFYKTTYKTHKIGRIYLYPITDVSHKNVMNFSQHLTTYTKKGRDDIHKELRGDVLIEIRRLMMSNITNRSIEYMDNRISRYSMKNGKCEITGEFLPAELVHCHHLVPTGLGGTDEFNNLRILKKDIHILVHAVDVQTIKKYIDKLRPSSEVINKIDNYRKMCNLEPIS</sequence>
<keyword evidence="2" id="KW-0808">Transferase</keyword>
<dbReference type="Pfam" id="PF00078">
    <property type="entry name" value="RVT_1"/>
    <property type="match status" value="1"/>
</dbReference>
<dbReference type="PROSITE" id="PS50878">
    <property type="entry name" value="RT_POL"/>
    <property type="match status" value="1"/>
</dbReference>
<organism evidence="2 3">
    <name type="scientific">Cytobacillus oceanisediminis</name>
    <dbReference type="NCBI Taxonomy" id="665099"/>
    <lineage>
        <taxon>Bacteria</taxon>
        <taxon>Bacillati</taxon>
        <taxon>Bacillota</taxon>
        <taxon>Bacilli</taxon>
        <taxon>Bacillales</taxon>
        <taxon>Bacillaceae</taxon>
        <taxon>Cytobacillus</taxon>
    </lineage>
</organism>
<evidence type="ECO:0000313" key="2">
    <source>
        <dbReference type="EMBL" id="OHX40556.1"/>
    </source>
</evidence>
<proteinExistence type="predicted"/>
<dbReference type="InterPro" id="IPR003615">
    <property type="entry name" value="HNH_nuc"/>
</dbReference>
<reference evidence="2 3" key="1">
    <citation type="submission" date="2016-07" db="EMBL/GenBank/DDBJ databases">
        <title>Bacillus oceanisediminis whole genome.</title>
        <authorList>
            <person name="Pal Y."/>
            <person name="Verma A."/>
            <person name="Mual P."/>
            <person name="Srinivasan K."/>
        </authorList>
    </citation>
    <scope>NUCLEOTIDE SEQUENCE [LARGE SCALE GENOMIC DNA]</scope>
    <source>
        <strain evidence="2 3">Bhandara28</strain>
    </source>
</reference>
<dbReference type="CDD" id="cd00085">
    <property type="entry name" value="HNHc"/>
    <property type="match status" value="1"/>
</dbReference>
<dbReference type="CDD" id="cd01651">
    <property type="entry name" value="RT_G2_intron"/>
    <property type="match status" value="1"/>
</dbReference>
<dbReference type="Gene3D" id="1.10.30.50">
    <property type="match status" value="1"/>
</dbReference>
<keyword evidence="2" id="KW-0548">Nucleotidyltransferase</keyword>
<gene>
    <name evidence="2" type="ORF">BBV17_29300</name>
</gene>
<feature type="domain" description="Reverse transcriptase" evidence="1">
    <location>
        <begin position="79"/>
        <end position="333"/>
    </location>
</feature>
<keyword evidence="2" id="KW-0695">RNA-directed DNA polymerase</keyword>
<accession>A0ABX3CK98</accession>
<dbReference type="Proteomes" id="UP000180194">
    <property type="component" value="Unassembled WGS sequence"/>
</dbReference>